<evidence type="ECO:0000259" key="1">
    <source>
        <dbReference type="Pfam" id="PF12697"/>
    </source>
</evidence>
<dbReference type="EMBL" id="CAJVOS010000031">
    <property type="protein sequence ID" value="CAG8146450.1"/>
    <property type="molecule type" value="Genomic_DNA"/>
</dbReference>
<dbReference type="OrthoDB" id="94039at2759"/>
<dbReference type="AlphaFoldDB" id="A0A9W4MUB6"/>
<accession>A0A9W4MUB6</accession>
<evidence type="ECO:0000313" key="2">
    <source>
        <dbReference type="EMBL" id="CAG8146450.1"/>
    </source>
</evidence>
<evidence type="ECO:0000313" key="3">
    <source>
        <dbReference type="Proteomes" id="UP001153618"/>
    </source>
</evidence>
<dbReference type="Gene3D" id="3.40.50.1820">
    <property type="entry name" value="alpha/beta hydrolase"/>
    <property type="match status" value="1"/>
</dbReference>
<comment type="caution">
    <text evidence="2">The sequence shown here is derived from an EMBL/GenBank/DDBJ whole genome shotgun (WGS) entry which is preliminary data.</text>
</comment>
<feature type="domain" description="AB hydrolase-1" evidence="1">
    <location>
        <begin position="56"/>
        <end position="291"/>
    </location>
</feature>
<dbReference type="GO" id="GO:0072330">
    <property type="term" value="P:monocarboxylic acid biosynthetic process"/>
    <property type="evidence" value="ECO:0007669"/>
    <property type="project" value="UniProtKB-ARBA"/>
</dbReference>
<proteinExistence type="predicted"/>
<dbReference type="Pfam" id="PF12697">
    <property type="entry name" value="Abhydrolase_6"/>
    <property type="match status" value="1"/>
</dbReference>
<dbReference type="Proteomes" id="UP001153618">
    <property type="component" value="Unassembled WGS sequence"/>
</dbReference>
<keyword evidence="3" id="KW-1185">Reference proteome</keyword>
<dbReference type="InterPro" id="IPR000073">
    <property type="entry name" value="AB_hydrolase_1"/>
</dbReference>
<gene>
    <name evidence="2" type="ORF">POLS_LOCUS5955</name>
</gene>
<dbReference type="GO" id="GO:0017000">
    <property type="term" value="P:antibiotic biosynthetic process"/>
    <property type="evidence" value="ECO:0007669"/>
    <property type="project" value="UniProtKB-ARBA"/>
</dbReference>
<protein>
    <recommendedName>
        <fullName evidence="1">AB hydrolase-1 domain-containing protein</fullName>
    </recommendedName>
</protein>
<dbReference type="InterPro" id="IPR029058">
    <property type="entry name" value="AB_hydrolase_fold"/>
</dbReference>
<reference evidence="2" key="1">
    <citation type="submission" date="2021-07" db="EMBL/GenBank/DDBJ databases">
        <authorList>
            <person name="Branca A.L. A."/>
        </authorList>
    </citation>
    <scope>NUCLEOTIDE SEQUENCE</scope>
</reference>
<name>A0A9W4MUB6_PENOL</name>
<sequence length="437" mass="48438">MTASTFPFAVTEHVIDGQYIREYPRATVSQDSPVKLVVKKYVPIKNRTPQPGDVTIVGAHGGGFPKELYEPLWEDLLAQSEHQGFRIGSIWIADTANLGASGLINESTLGDDPSWLDHSRDLMCMINQFRAEMPRPIIGVGHSMGAGQLALMSLMHPRLFTSLVLIEPVIVPDTFSGLGPLLSLLSLKRRDTWPSKSAALKAARKAHKQWDPRVFDLWSQNGYRDLPTILYPQLETADTPAIKLDDPPVTLASTKYQEVLQYIRPNFDAHMPLGQEQVHPGPSHDPLLQPDMIGPANKISPFYKSEAVIAWKMLDHVRPSVLYVVGDRSPIQTSKLRANMLRRTGAGIGGSGGAKRSQVKEAVIEGAGHQVPFEMVKETASAIGEWVSPVVQRWKDDEARISQVWASQSVKDRLSMPGSWLPVLESLYSHPERKSKI</sequence>
<organism evidence="2 3">
    <name type="scientific">Penicillium olsonii</name>
    <dbReference type="NCBI Taxonomy" id="99116"/>
    <lineage>
        <taxon>Eukaryota</taxon>
        <taxon>Fungi</taxon>
        <taxon>Dikarya</taxon>
        <taxon>Ascomycota</taxon>
        <taxon>Pezizomycotina</taxon>
        <taxon>Eurotiomycetes</taxon>
        <taxon>Eurotiomycetidae</taxon>
        <taxon>Eurotiales</taxon>
        <taxon>Aspergillaceae</taxon>
        <taxon>Penicillium</taxon>
    </lineage>
</organism>
<dbReference type="SUPFAM" id="SSF53474">
    <property type="entry name" value="alpha/beta-Hydrolases"/>
    <property type="match status" value="1"/>
</dbReference>